<dbReference type="RefSeq" id="WP_116820603.1">
    <property type="nucleotide sequence ID" value="NZ_CP030926.1"/>
</dbReference>
<dbReference type="PANTHER" id="PTHR43415">
    <property type="entry name" value="SPERMIDINE N(1)-ACETYLTRANSFERASE"/>
    <property type="match status" value="1"/>
</dbReference>
<feature type="domain" description="N-acetyltransferase" evidence="1">
    <location>
        <begin position="11"/>
        <end position="182"/>
    </location>
</feature>
<evidence type="ECO:0000313" key="3">
    <source>
        <dbReference type="Proteomes" id="UP000260457"/>
    </source>
</evidence>
<accession>A0ABN5MX46</accession>
<dbReference type="Pfam" id="PF13302">
    <property type="entry name" value="Acetyltransf_3"/>
    <property type="match status" value="1"/>
</dbReference>
<dbReference type="EMBL" id="CP030926">
    <property type="protein sequence ID" value="AXN37132.1"/>
    <property type="molecule type" value="Genomic_DNA"/>
</dbReference>
<protein>
    <submittedName>
        <fullName evidence="2">N-acetyltransferase</fullName>
    </submittedName>
</protein>
<proteinExistence type="predicted"/>
<dbReference type="Proteomes" id="UP000260457">
    <property type="component" value="Chromosome"/>
</dbReference>
<organism evidence="2 3">
    <name type="scientific">Peribacillus butanolivorans</name>
    <dbReference type="NCBI Taxonomy" id="421767"/>
    <lineage>
        <taxon>Bacteria</taxon>
        <taxon>Bacillati</taxon>
        <taxon>Bacillota</taxon>
        <taxon>Bacilli</taxon>
        <taxon>Bacillales</taxon>
        <taxon>Bacillaceae</taxon>
        <taxon>Peribacillus</taxon>
    </lineage>
</organism>
<dbReference type="Gene3D" id="3.40.630.30">
    <property type="match status" value="1"/>
</dbReference>
<dbReference type="PROSITE" id="PS51186">
    <property type="entry name" value="GNAT"/>
    <property type="match status" value="1"/>
</dbReference>
<keyword evidence="3" id="KW-1185">Reference proteome</keyword>
<evidence type="ECO:0000313" key="2">
    <source>
        <dbReference type="EMBL" id="AXN37132.1"/>
    </source>
</evidence>
<gene>
    <name evidence="2" type="ORF">DTO10_01145</name>
</gene>
<dbReference type="InterPro" id="IPR000182">
    <property type="entry name" value="GNAT_dom"/>
</dbReference>
<evidence type="ECO:0000259" key="1">
    <source>
        <dbReference type="PROSITE" id="PS51186"/>
    </source>
</evidence>
<reference evidence="2 3" key="1">
    <citation type="submission" date="2018-07" db="EMBL/GenBank/DDBJ databases">
        <title>The molecular basis for the intramolecular migration of carboxyl group in the catabolism of para-hydroxybenzoate via gentisate.</title>
        <authorList>
            <person name="Zhao H."/>
            <person name="Xu Y."/>
            <person name="Lin S."/>
            <person name="Spain J.C."/>
            <person name="Zhou N.-Y."/>
        </authorList>
    </citation>
    <scope>NUCLEOTIDE SEQUENCE [LARGE SCALE GENOMIC DNA]</scope>
    <source>
        <strain evidence="2 3">PHB-7a</strain>
    </source>
</reference>
<dbReference type="SUPFAM" id="SSF55729">
    <property type="entry name" value="Acyl-CoA N-acyltransferases (Nat)"/>
    <property type="match status" value="1"/>
</dbReference>
<dbReference type="PANTHER" id="PTHR43415:SF4">
    <property type="entry name" value="N-ACETYLTRANSFERASE DOMAIN-CONTAINING PROTEIN"/>
    <property type="match status" value="1"/>
</dbReference>
<sequence length="191" mass="23109">MDDVWIKGRNVVLRNVKKDDLKLLWSLKYGEENPEWKKWDAPYYPHELIDFNTYIDKEEKHRNYDEKMGVYSELIMEKDHQIIGSIVYYWEHEPSRWLEIGITIFEANYWNGGYGTEAIKLFITYLFENIEIERVGLTTWSGNERMMAVALKVGMQLEGRMRKCRYFDGYYYDSIRMGILREEWESLQINN</sequence>
<name>A0ABN5MX46_9BACI</name>
<dbReference type="InterPro" id="IPR016181">
    <property type="entry name" value="Acyl_CoA_acyltransferase"/>
</dbReference>